<reference evidence="4" key="1">
    <citation type="submission" date="2023-06" db="EMBL/GenBank/DDBJ databases">
        <title>Survivors Of The Sea: Transcriptome response of Skeletonema marinoi to long-term dormancy.</title>
        <authorList>
            <person name="Pinder M.I.M."/>
            <person name="Kourtchenko O."/>
            <person name="Robertson E.K."/>
            <person name="Larsson T."/>
            <person name="Maumus F."/>
            <person name="Osuna-Cruz C.M."/>
            <person name="Vancaester E."/>
            <person name="Stenow R."/>
            <person name="Vandepoele K."/>
            <person name="Ploug H."/>
            <person name="Bruchert V."/>
            <person name="Godhe A."/>
            <person name="Topel M."/>
        </authorList>
    </citation>
    <scope>NUCLEOTIDE SEQUENCE</scope>
    <source>
        <strain evidence="4">R05AC</strain>
    </source>
</reference>
<dbReference type="InterPro" id="IPR012864">
    <property type="entry name" value="PCO/ADO"/>
</dbReference>
<keyword evidence="4" id="KW-0223">Dioxygenase</keyword>
<dbReference type="GO" id="GO:0016702">
    <property type="term" value="F:oxidoreductase activity, acting on single donors with incorporation of molecular oxygen, incorporation of two atoms of oxygen"/>
    <property type="evidence" value="ECO:0007669"/>
    <property type="project" value="InterPro"/>
</dbReference>
<dbReference type="PANTHER" id="PTHR22966:SF61">
    <property type="entry name" value="2-AMINOETHANETHIOL DIOXYGENASE"/>
    <property type="match status" value="1"/>
</dbReference>
<dbReference type="Gene3D" id="2.60.120.10">
    <property type="entry name" value="Jelly Rolls"/>
    <property type="match status" value="1"/>
</dbReference>
<evidence type="ECO:0000256" key="1">
    <source>
        <dbReference type="ARBA" id="ARBA00022723"/>
    </source>
</evidence>
<keyword evidence="2 4" id="KW-0560">Oxidoreductase</keyword>
<dbReference type="Pfam" id="PF07847">
    <property type="entry name" value="PCO_ADO"/>
    <property type="match status" value="1"/>
</dbReference>
<dbReference type="SUPFAM" id="SSF51182">
    <property type="entry name" value="RmlC-like cupins"/>
    <property type="match status" value="1"/>
</dbReference>
<keyword evidence="1" id="KW-0479">Metal-binding</keyword>
<accession>A0AAD9DAQ9</accession>
<gene>
    <name evidence="4" type="ORF">QTG54_008656</name>
</gene>
<comment type="caution">
    <text evidence="4">The sequence shown here is derived from an EMBL/GenBank/DDBJ whole genome shotgun (WGS) entry which is preliminary data.</text>
</comment>
<evidence type="ECO:0000313" key="4">
    <source>
        <dbReference type="EMBL" id="KAK1740561.1"/>
    </source>
</evidence>
<dbReference type="EC" id="1.13.11.-" evidence="4"/>
<proteinExistence type="predicted"/>
<evidence type="ECO:0000256" key="3">
    <source>
        <dbReference type="ARBA" id="ARBA00023004"/>
    </source>
</evidence>
<evidence type="ECO:0000256" key="2">
    <source>
        <dbReference type="ARBA" id="ARBA00023002"/>
    </source>
</evidence>
<dbReference type="EMBL" id="JATAAI010000015">
    <property type="protein sequence ID" value="KAK1740561.1"/>
    <property type="molecule type" value="Genomic_DNA"/>
</dbReference>
<dbReference type="InterPro" id="IPR014710">
    <property type="entry name" value="RmlC-like_jellyroll"/>
</dbReference>
<dbReference type="Proteomes" id="UP001224775">
    <property type="component" value="Unassembled WGS sequence"/>
</dbReference>
<dbReference type="PANTHER" id="PTHR22966">
    <property type="entry name" value="2-AMINOETHANETHIOL DIOXYGENASE"/>
    <property type="match status" value="1"/>
</dbReference>
<dbReference type="InterPro" id="IPR011051">
    <property type="entry name" value="RmlC_Cupin_sf"/>
</dbReference>
<protein>
    <submittedName>
        <fullName evidence="4">Cysteine oxygenase/2-aminoethanethiol dioxygenase family protein</fullName>
        <ecNumber evidence="4">1.13.11.-</ecNumber>
    </submittedName>
</protein>
<keyword evidence="5" id="KW-1185">Reference proteome</keyword>
<keyword evidence="3" id="KW-0408">Iron</keyword>
<dbReference type="GO" id="GO:0046872">
    <property type="term" value="F:metal ion binding"/>
    <property type="evidence" value="ECO:0007669"/>
    <property type="project" value="UniProtKB-KW"/>
</dbReference>
<sequence length="354" mass="38852">MCVSTMANDGGLRKVFQSADLVYNQLLILDQHKLHDNSNIAAGDKRKPSRSLSEVSSSSIIKSPKINLSQHSSASLRRAVTPLIQSMEQLDAAALLSLNPNQDGNGAVLDPKKGSSVPPIHDRIVPYHRFHRAENTVRYLHAREVADKYTVGIFIFPPGASIPLHDHPSMVVISRVLYGELKVKSYSVVSSVHDDDVVEEMKEETSGTKCDSSPSRIRSSINRIKDFVSRAVLSSHHDHHAATQHKLQVQVNKSPLGVQFSSDGDGESSAIISAPNVTALYPDEGNCHSFVAGPYGAAVLDVLLPPYAEDEHRDCTFYEAVENEHGYCLTPIDQPSDFDCLSGEYGRFNSCDQY</sequence>
<name>A0AAD9DAQ9_9STRA</name>
<organism evidence="4 5">
    <name type="scientific">Skeletonema marinoi</name>
    <dbReference type="NCBI Taxonomy" id="267567"/>
    <lineage>
        <taxon>Eukaryota</taxon>
        <taxon>Sar</taxon>
        <taxon>Stramenopiles</taxon>
        <taxon>Ochrophyta</taxon>
        <taxon>Bacillariophyta</taxon>
        <taxon>Coscinodiscophyceae</taxon>
        <taxon>Thalassiosirophycidae</taxon>
        <taxon>Thalassiosirales</taxon>
        <taxon>Skeletonemataceae</taxon>
        <taxon>Skeletonema</taxon>
        <taxon>Skeletonema marinoi-dohrnii complex</taxon>
    </lineage>
</organism>
<evidence type="ECO:0000313" key="5">
    <source>
        <dbReference type="Proteomes" id="UP001224775"/>
    </source>
</evidence>
<dbReference type="AlphaFoldDB" id="A0AAD9DAQ9"/>